<dbReference type="Pfam" id="PF00126">
    <property type="entry name" value="HTH_1"/>
    <property type="match status" value="1"/>
</dbReference>
<dbReference type="AlphaFoldDB" id="A0A1I0RQP4"/>
<dbReference type="InterPro" id="IPR036388">
    <property type="entry name" value="WH-like_DNA-bd_sf"/>
</dbReference>
<keyword evidence="3 6" id="KW-0238">DNA-binding</keyword>
<feature type="domain" description="HTH lysR-type" evidence="5">
    <location>
        <begin position="2"/>
        <end position="58"/>
    </location>
</feature>
<dbReference type="Gene3D" id="1.10.10.10">
    <property type="entry name" value="Winged helix-like DNA-binding domain superfamily/Winged helix DNA-binding domain"/>
    <property type="match status" value="1"/>
</dbReference>
<evidence type="ECO:0000313" key="7">
    <source>
        <dbReference type="Proteomes" id="UP000199701"/>
    </source>
</evidence>
<keyword evidence="2" id="KW-0805">Transcription regulation</keyword>
<dbReference type="OrthoDB" id="9785745at2"/>
<sequence length="292" mass="33702">MMDFRIDTFLTVCRLMNFTKAAEVLHITQPAVSQHIHYLEDFYCAKLFVYEGKKMNLTNAGNALYQAAVTMKHDDLYLKESILDLNQRKTRLLFGATLTIGEFVMPAHLKIYLDLYPDTEVRMIIGNTSELLEKLRLGEIDFAIVEGNFAKDQYDYLMYSHEKYIPVCSKDYCFVKKPKNLKDLLLERIIVRENGSGTRKIFEENLETRNLVIGDFSCVVEIGGMNAIKSMVLAGCGITFLYEAAVRNELESGFLRRIILNDFHVSHDFSFIWNKGSVFSENYNKIYEILKA</sequence>
<evidence type="ECO:0000256" key="4">
    <source>
        <dbReference type="ARBA" id="ARBA00023163"/>
    </source>
</evidence>
<dbReference type="Pfam" id="PF03466">
    <property type="entry name" value="LysR_substrate"/>
    <property type="match status" value="1"/>
</dbReference>
<keyword evidence="7" id="KW-1185">Reference proteome</keyword>
<evidence type="ECO:0000313" key="6">
    <source>
        <dbReference type="EMBL" id="SEW43635.1"/>
    </source>
</evidence>
<dbReference type="Gene3D" id="3.40.190.10">
    <property type="entry name" value="Periplasmic binding protein-like II"/>
    <property type="match status" value="2"/>
</dbReference>
<dbReference type="SUPFAM" id="SSF46785">
    <property type="entry name" value="Winged helix' DNA-binding domain"/>
    <property type="match status" value="1"/>
</dbReference>
<comment type="similarity">
    <text evidence="1">Belongs to the LysR transcriptional regulatory family.</text>
</comment>
<protein>
    <submittedName>
        <fullName evidence="6">DNA-binding transcriptional regulator, LysR family</fullName>
    </submittedName>
</protein>
<keyword evidence="4" id="KW-0804">Transcription</keyword>
<name>A0A1I0RQP4_9FIRM</name>
<evidence type="ECO:0000256" key="2">
    <source>
        <dbReference type="ARBA" id="ARBA00023015"/>
    </source>
</evidence>
<dbReference type="PANTHER" id="PTHR30126:SF40">
    <property type="entry name" value="HTH-TYPE TRANSCRIPTIONAL REGULATOR GLTR"/>
    <property type="match status" value="1"/>
</dbReference>
<accession>A0A1I0RQP4</accession>
<dbReference type="PRINTS" id="PR00039">
    <property type="entry name" value="HTHLYSR"/>
</dbReference>
<dbReference type="STRING" id="99656.SAMN05421659_12132"/>
<dbReference type="GO" id="GO:0003700">
    <property type="term" value="F:DNA-binding transcription factor activity"/>
    <property type="evidence" value="ECO:0007669"/>
    <property type="project" value="InterPro"/>
</dbReference>
<dbReference type="SUPFAM" id="SSF53850">
    <property type="entry name" value="Periplasmic binding protein-like II"/>
    <property type="match status" value="1"/>
</dbReference>
<evidence type="ECO:0000256" key="1">
    <source>
        <dbReference type="ARBA" id="ARBA00009437"/>
    </source>
</evidence>
<dbReference type="GO" id="GO:0000976">
    <property type="term" value="F:transcription cis-regulatory region binding"/>
    <property type="evidence" value="ECO:0007669"/>
    <property type="project" value="TreeGrafter"/>
</dbReference>
<evidence type="ECO:0000259" key="5">
    <source>
        <dbReference type="PROSITE" id="PS50931"/>
    </source>
</evidence>
<dbReference type="Proteomes" id="UP000199701">
    <property type="component" value="Unassembled WGS sequence"/>
</dbReference>
<reference evidence="6 7" key="1">
    <citation type="submission" date="2016-10" db="EMBL/GenBank/DDBJ databases">
        <authorList>
            <person name="de Groot N.N."/>
        </authorList>
    </citation>
    <scope>NUCLEOTIDE SEQUENCE [LARGE SCALE GENOMIC DNA]</scope>
    <source>
        <strain evidence="6 7">DSM 9179</strain>
    </source>
</reference>
<dbReference type="PROSITE" id="PS50931">
    <property type="entry name" value="HTH_LYSR"/>
    <property type="match status" value="1"/>
</dbReference>
<evidence type="ECO:0000256" key="3">
    <source>
        <dbReference type="ARBA" id="ARBA00023125"/>
    </source>
</evidence>
<proteinExistence type="inferred from homology"/>
<organism evidence="6 7">
    <name type="scientific">[Clostridium] fimetarium</name>
    <dbReference type="NCBI Taxonomy" id="99656"/>
    <lineage>
        <taxon>Bacteria</taxon>
        <taxon>Bacillati</taxon>
        <taxon>Bacillota</taxon>
        <taxon>Clostridia</taxon>
        <taxon>Lachnospirales</taxon>
        <taxon>Lachnospiraceae</taxon>
    </lineage>
</organism>
<gene>
    <name evidence="6" type="ORF">SAMN05421659_12132</name>
</gene>
<dbReference type="PANTHER" id="PTHR30126">
    <property type="entry name" value="HTH-TYPE TRANSCRIPTIONAL REGULATOR"/>
    <property type="match status" value="1"/>
</dbReference>
<dbReference type="InterPro" id="IPR005119">
    <property type="entry name" value="LysR_subst-bd"/>
</dbReference>
<dbReference type="EMBL" id="FOJI01000021">
    <property type="protein sequence ID" value="SEW43635.1"/>
    <property type="molecule type" value="Genomic_DNA"/>
</dbReference>
<dbReference type="InterPro" id="IPR036390">
    <property type="entry name" value="WH_DNA-bd_sf"/>
</dbReference>
<dbReference type="InterPro" id="IPR000847">
    <property type="entry name" value="LysR_HTH_N"/>
</dbReference>